<dbReference type="InterPro" id="IPR042185">
    <property type="entry name" value="Serpin_sf_2"/>
</dbReference>
<protein>
    <recommendedName>
        <fullName evidence="7">CBM10 domain-containing protein</fullName>
    </recommendedName>
</protein>
<dbReference type="OrthoDB" id="671595at2759"/>
<dbReference type="GO" id="GO:0004867">
    <property type="term" value="F:serine-type endopeptidase inhibitor activity"/>
    <property type="evidence" value="ECO:0007669"/>
    <property type="project" value="InterPro"/>
</dbReference>
<organism evidence="8 9">
    <name type="scientific">Neocallimastix californiae</name>
    <dbReference type="NCBI Taxonomy" id="1754190"/>
    <lineage>
        <taxon>Eukaryota</taxon>
        <taxon>Fungi</taxon>
        <taxon>Fungi incertae sedis</taxon>
        <taxon>Chytridiomycota</taxon>
        <taxon>Chytridiomycota incertae sedis</taxon>
        <taxon>Neocallimastigomycetes</taxon>
        <taxon>Neocallimastigales</taxon>
        <taxon>Neocallimastigaceae</taxon>
        <taxon>Neocallimastix</taxon>
    </lineage>
</organism>
<evidence type="ECO:0000256" key="1">
    <source>
        <dbReference type="ARBA" id="ARBA00009500"/>
    </source>
</evidence>
<evidence type="ECO:0000259" key="7">
    <source>
        <dbReference type="PROSITE" id="PS51763"/>
    </source>
</evidence>
<feature type="domain" description="CBM10" evidence="7">
    <location>
        <begin position="122"/>
        <end position="157"/>
    </location>
</feature>
<dbReference type="Proteomes" id="UP000193920">
    <property type="component" value="Unassembled WGS sequence"/>
</dbReference>
<feature type="domain" description="CBM10" evidence="7">
    <location>
        <begin position="24"/>
        <end position="60"/>
    </location>
</feature>
<dbReference type="GO" id="GO:0005615">
    <property type="term" value="C:extracellular space"/>
    <property type="evidence" value="ECO:0007669"/>
    <property type="project" value="InterPro"/>
</dbReference>
<evidence type="ECO:0000313" key="9">
    <source>
        <dbReference type="Proteomes" id="UP000193920"/>
    </source>
</evidence>
<dbReference type="InterPro" id="IPR036186">
    <property type="entry name" value="Serpin_sf"/>
</dbReference>
<dbReference type="InterPro" id="IPR042178">
    <property type="entry name" value="Serpin_sf_1"/>
</dbReference>
<dbReference type="InterPro" id="IPR002883">
    <property type="entry name" value="CBM10/Dockerin_dom"/>
</dbReference>
<dbReference type="PROSITE" id="PS51763">
    <property type="entry name" value="CBM10"/>
    <property type="match status" value="3"/>
</dbReference>
<evidence type="ECO:0000256" key="4">
    <source>
        <dbReference type="ARBA" id="ARBA00022801"/>
    </source>
</evidence>
<feature type="signal peptide" evidence="6">
    <location>
        <begin position="1"/>
        <end position="22"/>
    </location>
</feature>
<accession>A0A1Y2C040</accession>
<dbReference type="PANTHER" id="PTHR11461">
    <property type="entry name" value="SERINE PROTEASE INHIBITOR, SERPIN"/>
    <property type="match status" value="1"/>
</dbReference>
<feature type="chain" id="PRO_5012101479" description="CBM10 domain-containing protein" evidence="6">
    <location>
        <begin position="23"/>
        <end position="517"/>
    </location>
</feature>
<keyword evidence="9" id="KW-1185">Reference proteome</keyword>
<dbReference type="InterPro" id="IPR023796">
    <property type="entry name" value="Serpin_dom"/>
</dbReference>
<evidence type="ECO:0000313" key="8">
    <source>
        <dbReference type="EMBL" id="ORY40284.1"/>
    </source>
</evidence>
<dbReference type="Gene3D" id="3.90.1220.10">
    <property type="entry name" value="Cellulose docking domain, dockering"/>
    <property type="match status" value="3"/>
</dbReference>
<dbReference type="PROSITE" id="PS00284">
    <property type="entry name" value="SERPIN"/>
    <property type="match status" value="1"/>
</dbReference>
<dbReference type="SMART" id="SM00093">
    <property type="entry name" value="SERPIN"/>
    <property type="match status" value="1"/>
</dbReference>
<dbReference type="SUPFAM" id="SSF64571">
    <property type="entry name" value="Cellulose docking domain, dockering"/>
    <property type="match status" value="3"/>
</dbReference>
<comment type="caution">
    <text evidence="8">The sequence shown here is derived from an EMBL/GenBank/DDBJ whole genome shotgun (WGS) entry which is preliminary data.</text>
</comment>
<name>A0A1Y2C040_9FUNG</name>
<dbReference type="STRING" id="1754190.A0A1Y2C040"/>
<keyword evidence="3" id="KW-0677">Repeat</keyword>
<dbReference type="PANTHER" id="PTHR11461:SF211">
    <property type="entry name" value="GH10112P-RELATED"/>
    <property type="match status" value="1"/>
</dbReference>
<dbReference type="GO" id="GO:0016787">
    <property type="term" value="F:hydrolase activity"/>
    <property type="evidence" value="ECO:0007669"/>
    <property type="project" value="UniProtKB-KW"/>
</dbReference>
<dbReference type="Gene3D" id="2.30.39.10">
    <property type="entry name" value="Alpha-1-antitrypsin, domain 1"/>
    <property type="match status" value="1"/>
</dbReference>
<evidence type="ECO:0000256" key="3">
    <source>
        <dbReference type="ARBA" id="ARBA00022737"/>
    </source>
</evidence>
<feature type="domain" description="CBM10" evidence="7">
    <location>
        <begin position="82"/>
        <end position="118"/>
    </location>
</feature>
<dbReference type="SUPFAM" id="SSF56574">
    <property type="entry name" value="Serpins"/>
    <property type="match status" value="1"/>
</dbReference>
<keyword evidence="4" id="KW-0378">Hydrolase</keyword>
<evidence type="ECO:0000256" key="6">
    <source>
        <dbReference type="SAM" id="SignalP"/>
    </source>
</evidence>
<gene>
    <name evidence="8" type="ORF">LY90DRAFT_385667</name>
</gene>
<sequence>MRIFEIHIVLGIFFLQSISVIADTCFSERLGYPCCKDNKVLYTNDIGNWGIENGNWCGIKDTDECQGRDGYPPCQETKIADTCFSERLGYPCCKGNEVLYTDNDGKWGVENDEWCGIKDTDECQGRDGYPPCQETTEVLYTDDSEWGVENDGWCVICKKESFPYFYTKILSKLGGKKNFAYSPESLNIALKLYEEFLVDGEEKKEILNLIGNKNYLDYKNSLSSKIVNRIWIDSKKKYDFSSVVKMEKYLYAIDMSADNAKEIKDAYVSEVTDGFITSTPTEFSSKTIYDFMNILYFKGKWNKDANNFRIKNIFFPFKTIDGKESHATSIGFTKKNGYYLKNDDAIAVNLYYEKEEIENYAGFQMIVILPNEDKSISDIDIRPFLPYDYEDEVTPAKLKNNFDELYFEMPKFSVETEWFIKSGTKEASLFELDHFSGGSLNRNIYNASISAEISQVVRIECDEKGTTAAAVTEVHGSAKALPKTPIIFNFICNRPFIYVLYDNVNDDIGFVGQVMTV</sequence>
<evidence type="ECO:0000256" key="5">
    <source>
        <dbReference type="RuleBase" id="RU000411"/>
    </source>
</evidence>
<evidence type="ECO:0000256" key="2">
    <source>
        <dbReference type="ARBA" id="ARBA00022729"/>
    </source>
</evidence>
<proteinExistence type="inferred from homology"/>
<reference evidence="8 9" key="1">
    <citation type="submission" date="2016-08" db="EMBL/GenBank/DDBJ databases">
        <title>A Parts List for Fungal Cellulosomes Revealed by Comparative Genomics.</title>
        <authorList>
            <consortium name="DOE Joint Genome Institute"/>
            <person name="Haitjema C.H."/>
            <person name="Gilmore S.P."/>
            <person name="Henske J.K."/>
            <person name="Solomon K.V."/>
            <person name="De Groot R."/>
            <person name="Kuo A."/>
            <person name="Mondo S.J."/>
            <person name="Salamov A.A."/>
            <person name="Labutti K."/>
            <person name="Zhao Z."/>
            <person name="Chiniquy J."/>
            <person name="Barry K."/>
            <person name="Brewer H.M."/>
            <person name="Purvine S.O."/>
            <person name="Wright A.T."/>
            <person name="Boxma B."/>
            <person name="Van Alen T."/>
            <person name="Hackstein J.H."/>
            <person name="Baker S.E."/>
            <person name="Grigoriev I.V."/>
            <person name="O'Malley M.A."/>
        </authorList>
    </citation>
    <scope>NUCLEOTIDE SEQUENCE [LARGE SCALE GENOMIC DNA]</scope>
    <source>
        <strain evidence="8 9">G1</strain>
    </source>
</reference>
<dbReference type="Pfam" id="PF02013">
    <property type="entry name" value="CBM_10"/>
    <property type="match status" value="3"/>
</dbReference>
<dbReference type="Gene3D" id="3.30.497.10">
    <property type="entry name" value="Antithrombin, subunit I, domain 2"/>
    <property type="match status" value="1"/>
</dbReference>
<dbReference type="AlphaFoldDB" id="A0A1Y2C040"/>
<keyword evidence="2 6" id="KW-0732">Signal</keyword>
<dbReference type="InterPro" id="IPR000215">
    <property type="entry name" value="Serpin_fam"/>
</dbReference>
<dbReference type="InterPro" id="IPR009034">
    <property type="entry name" value="Dockerin_dom_fun_sf"/>
</dbReference>
<dbReference type="EMBL" id="MCOG01000128">
    <property type="protein sequence ID" value="ORY40284.1"/>
    <property type="molecule type" value="Genomic_DNA"/>
</dbReference>
<dbReference type="Pfam" id="PF00079">
    <property type="entry name" value="Serpin"/>
    <property type="match status" value="1"/>
</dbReference>
<comment type="similarity">
    <text evidence="1 5">Belongs to the serpin family.</text>
</comment>
<dbReference type="InterPro" id="IPR023795">
    <property type="entry name" value="Serpin_CS"/>
</dbReference>